<evidence type="ECO:0000256" key="1">
    <source>
        <dbReference type="ARBA" id="ARBA00004123"/>
    </source>
</evidence>
<keyword evidence="5" id="KW-0539">Nucleus</keyword>
<dbReference type="OrthoDB" id="2384350at2759"/>
<dbReference type="PANTHER" id="PTHR12420:SF4">
    <property type="entry name" value="PHD FINGER PROTEIN 11"/>
    <property type="match status" value="1"/>
</dbReference>
<dbReference type="PROSITE" id="PS51805">
    <property type="entry name" value="EPHD"/>
    <property type="match status" value="1"/>
</dbReference>
<dbReference type="RefSeq" id="XP_006837761.1">
    <property type="nucleotide sequence ID" value="XM_006837698.1"/>
</dbReference>
<feature type="region of interest" description="Disordered" evidence="6">
    <location>
        <begin position="382"/>
        <end position="401"/>
    </location>
</feature>
<organism evidence="8 9">
    <name type="scientific">Chrysochloris asiatica</name>
    <name type="common">Cape golden mole</name>
    <dbReference type="NCBI Taxonomy" id="185453"/>
    <lineage>
        <taxon>Eukaryota</taxon>
        <taxon>Metazoa</taxon>
        <taxon>Chordata</taxon>
        <taxon>Craniata</taxon>
        <taxon>Vertebrata</taxon>
        <taxon>Euteleostomi</taxon>
        <taxon>Mammalia</taxon>
        <taxon>Eutheria</taxon>
        <taxon>Afrotheria</taxon>
        <taxon>Chrysochloridae</taxon>
        <taxon>Chrysochlorinae</taxon>
        <taxon>Chrysochloris</taxon>
    </lineage>
</organism>
<dbReference type="GO" id="GO:0008270">
    <property type="term" value="F:zinc ion binding"/>
    <property type="evidence" value="ECO:0007669"/>
    <property type="project" value="UniProtKB-KW"/>
</dbReference>
<proteinExistence type="predicted"/>
<dbReference type="GO" id="GO:0005634">
    <property type="term" value="C:nucleus"/>
    <property type="evidence" value="ECO:0007669"/>
    <property type="project" value="UniProtKB-SubCell"/>
</dbReference>
<reference evidence="9" key="1">
    <citation type="submission" date="2025-08" db="UniProtKB">
        <authorList>
            <consortium name="RefSeq"/>
        </authorList>
    </citation>
    <scope>IDENTIFICATION</scope>
    <source>
        <tissue evidence="9">Spleen</tissue>
    </source>
</reference>
<dbReference type="AlphaFoldDB" id="A0A9B0T918"/>
<sequence>MAQACGTGSGCLRGPDLGAESGVLSQPGGAVCPRGAVGQGSGAMLAWAPGSQIPTAACCVPAAMECGPAGRTEDVHLPARVKLEKRTCAFCPKGRDYGILYFAQAENITAHENCLLYSSALVECEDQDSPNTDRNFDVESVKKEIQRGRKLKCTVCKERGATVGCDRKQCAKTYHYFCAKNDHALLHTDVSKGIYKVFCKEHAPKLPVITENGKFSGMKRKREKKKCLTTDIQQPDAMTCNKLITHMKEEPGRHSDVVLKASFLKKCKEAGLLNDLFEEILDKLHLIQERLMNETTSESEFEEIGTSLFDCRLFEDTFVNFQAELEDEIYQSEERSRQLKKETETLQDLKQILCLLQENRGLSSRSTAVPFLPSYGLPFPTQGARQASVGGPACEDHKSKN</sequence>
<accession>A0A9B0T918</accession>
<evidence type="ECO:0000256" key="6">
    <source>
        <dbReference type="SAM" id="MobiDB-lite"/>
    </source>
</evidence>
<evidence type="ECO:0000256" key="5">
    <source>
        <dbReference type="ARBA" id="ARBA00023242"/>
    </source>
</evidence>
<comment type="subcellular location">
    <subcellularLocation>
        <location evidence="1">Nucleus</location>
    </subcellularLocation>
</comment>
<dbReference type="InterPro" id="IPR034732">
    <property type="entry name" value="EPHD"/>
</dbReference>
<keyword evidence="3" id="KW-0863">Zinc-finger</keyword>
<dbReference type="InterPro" id="IPR001965">
    <property type="entry name" value="Znf_PHD"/>
</dbReference>
<dbReference type="InterPro" id="IPR013083">
    <property type="entry name" value="Znf_RING/FYVE/PHD"/>
</dbReference>
<name>A0A9B0T918_CHRAS</name>
<dbReference type="GeneID" id="102823654"/>
<dbReference type="CTD" id="51131"/>
<dbReference type="Gene3D" id="3.30.40.10">
    <property type="entry name" value="Zinc/RING finger domain, C3HC4 (zinc finger)"/>
    <property type="match status" value="1"/>
</dbReference>
<evidence type="ECO:0000256" key="3">
    <source>
        <dbReference type="ARBA" id="ARBA00022771"/>
    </source>
</evidence>
<dbReference type="Pfam" id="PF13771">
    <property type="entry name" value="zf-HC5HC2H"/>
    <property type="match status" value="1"/>
</dbReference>
<evidence type="ECO:0000313" key="9">
    <source>
        <dbReference type="RefSeq" id="XP_006837761.1"/>
    </source>
</evidence>
<dbReference type="PANTHER" id="PTHR12420">
    <property type="entry name" value="PHD FINGER PROTEIN"/>
    <property type="match status" value="1"/>
</dbReference>
<evidence type="ECO:0000256" key="4">
    <source>
        <dbReference type="ARBA" id="ARBA00022833"/>
    </source>
</evidence>
<dbReference type="SMART" id="SM00249">
    <property type="entry name" value="PHD"/>
    <property type="match status" value="1"/>
</dbReference>
<evidence type="ECO:0000259" key="7">
    <source>
        <dbReference type="PROSITE" id="PS51805"/>
    </source>
</evidence>
<protein>
    <submittedName>
        <fullName evidence="9">PHD finger protein 11</fullName>
    </submittedName>
</protein>
<feature type="domain" description="PHD-type" evidence="7">
    <location>
        <begin position="85"/>
        <end position="203"/>
    </location>
</feature>
<evidence type="ECO:0000256" key="2">
    <source>
        <dbReference type="ARBA" id="ARBA00022723"/>
    </source>
</evidence>
<keyword evidence="4" id="KW-0862">Zinc</keyword>
<dbReference type="FunFam" id="3.30.40.10:FF:000425">
    <property type="entry name" value="PHD finger protein 11"/>
    <property type="match status" value="1"/>
</dbReference>
<dbReference type="Proteomes" id="UP000504623">
    <property type="component" value="Unplaced"/>
</dbReference>
<dbReference type="InterPro" id="IPR051188">
    <property type="entry name" value="PHD-type_Zinc_Finger"/>
</dbReference>
<gene>
    <name evidence="9" type="primary">PHF11</name>
</gene>
<dbReference type="SUPFAM" id="SSF57903">
    <property type="entry name" value="FYVE/PHD zinc finger"/>
    <property type="match status" value="1"/>
</dbReference>
<keyword evidence="2" id="KW-0479">Metal-binding</keyword>
<keyword evidence="8" id="KW-1185">Reference proteome</keyword>
<dbReference type="InterPro" id="IPR011011">
    <property type="entry name" value="Znf_FYVE_PHD"/>
</dbReference>
<evidence type="ECO:0000313" key="8">
    <source>
        <dbReference type="Proteomes" id="UP000504623"/>
    </source>
</evidence>